<evidence type="ECO:0000256" key="3">
    <source>
        <dbReference type="ARBA" id="ARBA00023239"/>
    </source>
</evidence>
<dbReference type="PANTHER" id="PTHR48078">
    <property type="entry name" value="THREONINE DEHYDRATASE, MITOCHONDRIAL-RELATED"/>
    <property type="match status" value="1"/>
</dbReference>
<evidence type="ECO:0000256" key="2">
    <source>
        <dbReference type="ARBA" id="ARBA00022898"/>
    </source>
</evidence>
<gene>
    <name evidence="5" type="ORF">COV53_05855</name>
</gene>
<protein>
    <recommendedName>
        <fullName evidence="4">Tryptophan synthase beta chain-like PALP domain-containing protein</fullName>
    </recommendedName>
</protein>
<organism evidence="5 6">
    <name type="scientific">Candidatus Gottesmanbacteria bacterium CG11_big_fil_rev_8_21_14_0_20_37_11</name>
    <dbReference type="NCBI Taxonomy" id="1974575"/>
    <lineage>
        <taxon>Bacteria</taxon>
        <taxon>Candidatus Gottesmaniibacteriota</taxon>
    </lineage>
</organism>
<feature type="domain" description="Tryptophan synthase beta chain-like PALP" evidence="4">
    <location>
        <begin position="31"/>
        <end position="304"/>
    </location>
</feature>
<dbReference type="EMBL" id="PCWS01000132">
    <property type="protein sequence ID" value="PIR07905.1"/>
    <property type="molecule type" value="Genomic_DNA"/>
</dbReference>
<dbReference type="PANTHER" id="PTHR48078:SF6">
    <property type="entry name" value="L-THREONINE DEHYDRATASE CATABOLIC TDCB"/>
    <property type="match status" value="1"/>
</dbReference>
<evidence type="ECO:0000313" key="5">
    <source>
        <dbReference type="EMBL" id="PIR07905.1"/>
    </source>
</evidence>
<evidence type="ECO:0000256" key="1">
    <source>
        <dbReference type="ARBA" id="ARBA00001933"/>
    </source>
</evidence>
<keyword evidence="2" id="KW-0663">Pyridoxal phosphate</keyword>
<dbReference type="SUPFAM" id="SSF53686">
    <property type="entry name" value="Tryptophan synthase beta subunit-like PLP-dependent enzymes"/>
    <property type="match status" value="1"/>
</dbReference>
<dbReference type="InterPro" id="IPR036052">
    <property type="entry name" value="TrpB-like_PALP_sf"/>
</dbReference>
<accession>A0A2H0NI89</accession>
<dbReference type="InterPro" id="IPR001926">
    <property type="entry name" value="TrpB-like_PALP"/>
</dbReference>
<name>A0A2H0NI89_9BACT</name>
<dbReference type="Pfam" id="PF00291">
    <property type="entry name" value="PALP"/>
    <property type="match status" value="1"/>
</dbReference>
<comment type="cofactor">
    <cofactor evidence="1">
        <name>pyridoxal 5'-phosphate</name>
        <dbReference type="ChEBI" id="CHEBI:597326"/>
    </cofactor>
</comment>
<proteinExistence type="predicted"/>
<reference evidence="5 6" key="1">
    <citation type="submission" date="2017-09" db="EMBL/GenBank/DDBJ databases">
        <title>Depth-based differentiation of microbial function through sediment-hosted aquifers and enrichment of novel symbionts in the deep terrestrial subsurface.</title>
        <authorList>
            <person name="Probst A.J."/>
            <person name="Ladd B."/>
            <person name="Jarett J.K."/>
            <person name="Geller-Mcgrath D.E."/>
            <person name="Sieber C.M."/>
            <person name="Emerson J.B."/>
            <person name="Anantharaman K."/>
            <person name="Thomas B.C."/>
            <person name="Malmstrom R."/>
            <person name="Stieglmeier M."/>
            <person name="Klingl A."/>
            <person name="Woyke T."/>
            <person name="Ryan C.M."/>
            <person name="Banfield J.F."/>
        </authorList>
    </citation>
    <scope>NUCLEOTIDE SEQUENCE [LARGE SCALE GENOMIC DNA]</scope>
    <source>
        <strain evidence="5">CG11_big_fil_rev_8_21_14_0_20_37_11</strain>
    </source>
</reference>
<sequence>MTKQIPGNYNKKGIWVYDDLLPSVPEKKRLTLNEGNTPIFHVNGIFFKCEYENPTGSVKDRGMVCQISSIFSQNIKQAVISSSGNAAISAASYCRLAGIKLTVFVSKQVNKMKHKRLKDMDVKIILSDTPLKDSVLFARLNHAYHLRQSIDDNSRVGYKTIAYEMSKDVKNIDAVFIPVSSGSTLVGISRGFDDLGMKVAMHAVQTTRVHPISEQFDNPCIKESTSLADAIVAKYTPRKDEVISIIKISRGWGWTLDDKAIIEAHKFLIEQKIYCSYEGALALAAVYKAKRNNRIYKNPVCLLTGKRY</sequence>
<keyword evidence="3" id="KW-0456">Lyase</keyword>
<dbReference type="GO" id="GO:0004794">
    <property type="term" value="F:threonine deaminase activity"/>
    <property type="evidence" value="ECO:0007669"/>
    <property type="project" value="TreeGrafter"/>
</dbReference>
<dbReference type="GO" id="GO:0003941">
    <property type="term" value="F:L-serine ammonia-lyase activity"/>
    <property type="evidence" value="ECO:0007669"/>
    <property type="project" value="TreeGrafter"/>
</dbReference>
<dbReference type="AlphaFoldDB" id="A0A2H0NI89"/>
<comment type="caution">
    <text evidence="5">The sequence shown here is derived from an EMBL/GenBank/DDBJ whole genome shotgun (WGS) entry which is preliminary data.</text>
</comment>
<dbReference type="GO" id="GO:0006565">
    <property type="term" value="P:L-serine catabolic process"/>
    <property type="evidence" value="ECO:0007669"/>
    <property type="project" value="TreeGrafter"/>
</dbReference>
<dbReference type="GO" id="GO:0006567">
    <property type="term" value="P:L-threonine catabolic process"/>
    <property type="evidence" value="ECO:0007669"/>
    <property type="project" value="TreeGrafter"/>
</dbReference>
<dbReference type="GO" id="GO:0009097">
    <property type="term" value="P:isoleucine biosynthetic process"/>
    <property type="evidence" value="ECO:0007669"/>
    <property type="project" value="TreeGrafter"/>
</dbReference>
<evidence type="ECO:0000313" key="6">
    <source>
        <dbReference type="Proteomes" id="UP000230707"/>
    </source>
</evidence>
<dbReference type="Proteomes" id="UP000230707">
    <property type="component" value="Unassembled WGS sequence"/>
</dbReference>
<evidence type="ECO:0000259" key="4">
    <source>
        <dbReference type="Pfam" id="PF00291"/>
    </source>
</evidence>
<dbReference type="InterPro" id="IPR050147">
    <property type="entry name" value="Ser/Thr_Dehydratase"/>
</dbReference>
<dbReference type="Gene3D" id="3.40.50.1100">
    <property type="match status" value="2"/>
</dbReference>